<proteinExistence type="inferred from homology"/>
<feature type="region of interest" description="Disordered" evidence="9">
    <location>
        <begin position="1"/>
        <end position="49"/>
    </location>
</feature>
<protein>
    <submittedName>
        <fullName evidence="11">mRNA transport regulator 3</fullName>
    </submittedName>
</protein>
<dbReference type="GO" id="GO:0000177">
    <property type="term" value="C:cytoplasmic exosome (RNase complex)"/>
    <property type="evidence" value="ECO:0007669"/>
    <property type="project" value="TreeGrafter"/>
</dbReference>
<keyword evidence="12" id="KW-1185">Reference proteome</keyword>
<dbReference type="OrthoDB" id="2504340at2759"/>
<dbReference type="Pfam" id="PF01138">
    <property type="entry name" value="RNase_PH"/>
    <property type="match status" value="1"/>
</dbReference>
<dbReference type="SUPFAM" id="SSF54211">
    <property type="entry name" value="Ribosomal protein S5 domain 2-like"/>
    <property type="match status" value="1"/>
</dbReference>
<comment type="subcellular location">
    <subcellularLocation>
        <location evidence="2">Cytoplasm</location>
    </subcellularLocation>
    <subcellularLocation>
        <location evidence="1">Nucleus</location>
    </subcellularLocation>
</comment>
<keyword evidence="7" id="KW-0694">RNA-binding</keyword>
<comment type="similarity">
    <text evidence="3">Belongs to the RNase PH family.</text>
</comment>
<dbReference type="GO" id="GO:0034475">
    <property type="term" value="P:U4 snRNA 3'-end processing"/>
    <property type="evidence" value="ECO:0007669"/>
    <property type="project" value="TreeGrafter"/>
</dbReference>
<dbReference type="GO" id="GO:0071028">
    <property type="term" value="P:nuclear mRNA surveillance"/>
    <property type="evidence" value="ECO:0007669"/>
    <property type="project" value="TreeGrafter"/>
</dbReference>
<dbReference type="InterPro" id="IPR050080">
    <property type="entry name" value="RNase_PH"/>
</dbReference>
<dbReference type="EMBL" id="KZ819322">
    <property type="protein sequence ID" value="PWN23252.1"/>
    <property type="molecule type" value="Genomic_DNA"/>
</dbReference>
<keyword evidence="6" id="KW-0271">Exosome</keyword>
<keyword evidence="5" id="KW-0698">rRNA processing</keyword>
<dbReference type="GeneID" id="37013498"/>
<feature type="domain" description="Exoribonuclease phosphorolytic" evidence="10">
    <location>
        <begin position="54"/>
        <end position="185"/>
    </location>
</feature>
<dbReference type="InterPro" id="IPR001247">
    <property type="entry name" value="ExoRNase_PH_dom1"/>
</dbReference>
<evidence type="ECO:0000256" key="5">
    <source>
        <dbReference type="ARBA" id="ARBA00022552"/>
    </source>
</evidence>
<dbReference type="GO" id="GO:0000176">
    <property type="term" value="C:nuclear exosome (RNase complex)"/>
    <property type="evidence" value="ECO:0007669"/>
    <property type="project" value="TreeGrafter"/>
</dbReference>
<dbReference type="PANTHER" id="PTHR11953:SF2">
    <property type="entry name" value="EXOSOME COMPLEX COMPONENT MTR3"/>
    <property type="match status" value="1"/>
</dbReference>
<gene>
    <name evidence="11" type="ORF">BCV69DRAFT_280861</name>
</gene>
<dbReference type="InterPro" id="IPR036345">
    <property type="entry name" value="ExoRNase_PH_dom2_sf"/>
</dbReference>
<evidence type="ECO:0000256" key="6">
    <source>
        <dbReference type="ARBA" id="ARBA00022835"/>
    </source>
</evidence>
<keyword evidence="8" id="KW-0539">Nucleus</keyword>
<dbReference type="AlphaFoldDB" id="A0A316UDL0"/>
<evidence type="ECO:0000256" key="8">
    <source>
        <dbReference type="ARBA" id="ARBA00023242"/>
    </source>
</evidence>
<dbReference type="PANTHER" id="PTHR11953">
    <property type="entry name" value="EXOSOME COMPLEX COMPONENT"/>
    <property type="match status" value="1"/>
</dbReference>
<evidence type="ECO:0000259" key="10">
    <source>
        <dbReference type="Pfam" id="PF01138"/>
    </source>
</evidence>
<keyword evidence="4" id="KW-0963">Cytoplasm</keyword>
<name>A0A316UDL0_9BASI</name>
<dbReference type="CDD" id="cd11371">
    <property type="entry name" value="RNase_PH_MTR3"/>
    <property type="match status" value="1"/>
</dbReference>
<dbReference type="GO" id="GO:0003723">
    <property type="term" value="F:RNA binding"/>
    <property type="evidence" value="ECO:0007669"/>
    <property type="project" value="UniProtKB-KW"/>
</dbReference>
<dbReference type="SUPFAM" id="SSF55666">
    <property type="entry name" value="Ribonuclease PH domain 2-like"/>
    <property type="match status" value="1"/>
</dbReference>
<feature type="compositionally biased region" description="Basic and acidic residues" evidence="9">
    <location>
        <begin position="1"/>
        <end position="13"/>
    </location>
</feature>
<dbReference type="RefSeq" id="XP_025350412.1">
    <property type="nucleotide sequence ID" value="XM_025491764.1"/>
</dbReference>
<evidence type="ECO:0000313" key="12">
    <source>
        <dbReference type="Proteomes" id="UP000245942"/>
    </source>
</evidence>
<evidence type="ECO:0000256" key="2">
    <source>
        <dbReference type="ARBA" id="ARBA00004496"/>
    </source>
</evidence>
<dbReference type="Gene3D" id="3.30.230.70">
    <property type="entry name" value="GHMP Kinase, N-terminal domain"/>
    <property type="match status" value="1"/>
</dbReference>
<evidence type="ECO:0000256" key="9">
    <source>
        <dbReference type="SAM" id="MobiDB-lite"/>
    </source>
</evidence>
<evidence type="ECO:0000256" key="4">
    <source>
        <dbReference type="ARBA" id="ARBA00022490"/>
    </source>
</evidence>
<sequence>MSYASLDKRRINGPDRVSQPIFRASESVAPGEAANAKGKSRQVEERSKRGDDGVRPIFLQLNLIPQANGSAYIECGGLKLACAVYGPRQVRSNNRQYTNQAEVNVECRYAPFAGSSRVKPGRDLESTALSSLIHTSLLPCIRLNLLPKASLDIYITILESDASLEGCASLAITAASASLASAGIEMWGLCVGSSAALVDVDVDVDGGAGKSQKGRERRTLVDPTREEAAQSSGTVALCSMPALGSITSLEQSGTVSFEELDQVVETLTKTSAQIHLVVAEALQEMVTSRRPR</sequence>
<evidence type="ECO:0000313" key="11">
    <source>
        <dbReference type="EMBL" id="PWN23252.1"/>
    </source>
</evidence>
<dbReference type="Proteomes" id="UP000245942">
    <property type="component" value="Unassembled WGS sequence"/>
</dbReference>
<dbReference type="GO" id="GO:0016075">
    <property type="term" value="P:rRNA catabolic process"/>
    <property type="evidence" value="ECO:0007669"/>
    <property type="project" value="TreeGrafter"/>
</dbReference>
<dbReference type="InterPro" id="IPR020568">
    <property type="entry name" value="Ribosomal_Su5_D2-typ_SF"/>
</dbReference>
<evidence type="ECO:0000256" key="1">
    <source>
        <dbReference type="ARBA" id="ARBA00004123"/>
    </source>
</evidence>
<reference evidence="11 12" key="1">
    <citation type="journal article" date="2018" name="Mol. Biol. Evol.">
        <title>Broad Genomic Sampling Reveals a Smut Pathogenic Ancestry of the Fungal Clade Ustilaginomycotina.</title>
        <authorList>
            <person name="Kijpornyongpan T."/>
            <person name="Mondo S.J."/>
            <person name="Barry K."/>
            <person name="Sandor L."/>
            <person name="Lee J."/>
            <person name="Lipzen A."/>
            <person name="Pangilinan J."/>
            <person name="LaButti K."/>
            <person name="Hainaut M."/>
            <person name="Henrissat B."/>
            <person name="Grigoriev I.V."/>
            <person name="Spatafora J.W."/>
            <person name="Aime M.C."/>
        </authorList>
    </citation>
    <scope>NUCLEOTIDE SEQUENCE [LARGE SCALE GENOMIC DNA]</scope>
    <source>
        <strain evidence="11 12">MCA 4718</strain>
    </source>
</reference>
<dbReference type="GO" id="GO:0071051">
    <property type="term" value="P:poly(A)-dependent snoRNA 3'-end processing"/>
    <property type="evidence" value="ECO:0007669"/>
    <property type="project" value="TreeGrafter"/>
</dbReference>
<dbReference type="GO" id="GO:0006364">
    <property type="term" value="P:rRNA processing"/>
    <property type="evidence" value="ECO:0007669"/>
    <property type="project" value="UniProtKB-KW"/>
</dbReference>
<evidence type="ECO:0000256" key="7">
    <source>
        <dbReference type="ARBA" id="ARBA00022884"/>
    </source>
</evidence>
<dbReference type="InterPro" id="IPR027408">
    <property type="entry name" value="PNPase/RNase_PH_dom_sf"/>
</dbReference>
<organism evidence="11 12">
    <name type="scientific">Pseudomicrostroma glucosiphilum</name>
    <dbReference type="NCBI Taxonomy" id="1684307"/>
    <lineage>
        <taxon>Eukaryota</taxon>
        <taxon>Fungi</taxon>
        <taxon>Dikarya</taxon>
        <taxon>Basidiomycota</taxon>
        <taxon>Ustilaginomycotina</taxon>
        <taxon>Exobasidiomycetes</taxon>
        <taxon>Microstromatales</taxon>
        <taxon>Microstromatales incertae sedis</taxon>
        <taxon>Pseudomicrostroma</taxon>
    </lineage>
</organism>
<dbReference type="GO" id="GO:0005730">
    <property type="term" value="C:nucleolus"/>
    <property type="evidence" value="ECO:0007669"/>
    <property type="project" value="TreeGrafter"/>
</dbReference>
<dbReference type="STRING" id="1684307.A0A316UDL0"/>
<accession>A0A316UDL0</accession>
<evidence type="ECO:0000256" key="3">
    <source>
        <dbReference type="ARBA" id="ARBA00006678"/>
    </source>
</evidence>